<dbReference type="EMBL" id="BARU01019193">
    <property type="protein sequence ID" value="GAH49837.1"/>
    <property type="molecule type" value="Genomic_DNA"/>
</dbReference>
<reference evidence="1" key="1">
    <citation type="journal article" date="2014" name="Front. Microbiol.">
        <title>High frequency of phylogenetically diverse reductive dehalogenase-homologous genes in deep subseafloor sedimentary metagenomes.</title>
        <authorList>
            <person name="Kawai M."/>
            <person name="Futagami T."/>
            <person name="Toyoda A."/>
            <person name="Takaki Y."/>
            <person name="Nishi S."/>
            <person name="Hori S."/>
            <person name="Arai W."/>
            <person name="Tsubouchi T."/>
            <person name="Morono Y."/>
            <person name="Uchiyama I."/>
            <person name="Ito T."/>
            <person name="Fujiyama A."/>
            <person name="Inagaki F."/>
            <person name="Takami H."/>
        </authorList>
    </citation>
    <scope>NUCLEOTIDE SEQUENCE</scope>
    <source>
        <strain evidence="1">Expedition CK06-06</strain>
    </source>
</reference>
<evidence type="ECO:0000313" key="1">
    <source>
        <dbReference type="EMBL" id="GAH49837.1"/>
    </source>
</evidence>
<accession>X1FXV7</accession>
<sequence length="50" mass="5864">MMSLYLKCLEGERDLPRKKELLPSLAKNIRCGNSLISYDIFNQLTLFEEE</sequence>
<organism evidence="1">
    <name type="scientific">marine sediment metagenome</name>
    <dbReference type="NCBI Taxonomy" id="412755"/>
    <lineage>
        <taxon>unclassified sequences</taxon>
        <taxon>metagenomes</taxon>
        <taxon>ecological metagenomes</taxon>
    </lineage>
</organism>
<gene>
    <name evidence="1" type="ORF">S03H2_31632</name>
</gene>
<name>X1FXV7_9ZZZZ</name>
<dbReference type="AlphaFoldDB" id="X1FXV7"/>
<proteinExistence type="predicted"/>
<protein>
    <submittedName>
        <fullName evidence="1">Uncharacterized protein</fullName>
    </submittedName>
</protein>
<comment type="caution">
    <text evidence="1">The sequence shown here is derived from an EMBL/GenBank/DDBJ whole genome shotgun (WGS) entry which is preliminary data.</text>
</comment>
<feature type="non-terminal residue" evidence="1">
    <location>
        <position position="50"/>
    </location>
</feature>